<dbReference type="AlphaFoldDB" id="A0A0T6DVR4"/>
<gene>
    <name evidence="5" type="ORF">AS194_00020</name>
</gene>
<dbReference type="PANTHER" id="PTHR30204">
    <property type="entry name" value="REDOX-CYCLING DRUG-SENSING TRANSCRIPTIONAL ACTIVATOR SOXR"/>
    <property type="match status" value="1"/>
</dbReference>
<dbReference type="InterPro" id="IPR000551">
    <property type="entry name" value="MerR-type_HTH_dom"/>
</dbReference>
<dbReference type="SUPFAM" id="SSF46955">
    <property type="entry name" value="Putative DNA-binding domain"/>
    <property type="match status" value="1"/>
</dbReference>
<dbReference type="GO" id="GO:0003700">
    <property type="term" value="F:DNA-binding transcription factor activity"/>
    <property type="evidence" value="ECO:0007669"/>
    <property type="project" value="InterPro"/>
</dbReference>
<dbReference type="RefSeq" id="WP_058023457.1">
    <property type="nucleotide sequence ID" value="NZ_LNDJ01000001.1"/>
</dbReference>
<keyword evidence="6" id="KW-1185">Reference proteome</keyword>
<keyword evidence="3" id="KW-0804">Transcription</keyword>
<dbReference type="Gene3D" id="1.10.1660.10">
    <property type="match status" value="1"/>
</dbReference>
<organism evidence="5 6">
    <name type="scientific">Psychrobacter piscatorii</name>
    <dbReference type="NCBI Taxonomy" id="554343"/>
    <lineage>
        <taxon>Bacteria</taxon>
        <taxon>Pseudomonadati</taxon>
        <taxon>Pseudomonadota</taxon>
        <taxon>Gammaproteobacteria</taxon>
        <taxon>Moraxellales</taxon>
        <taxon>Moraxellaceae</taxon>
        <taxon>Psychrobacter</taxon>
    </lineage>
</organism>
<evidence type="ECO:0000256" key="3">
    <source>
        <dbReference type="ARBA" id="ARBA00023163"/>
    </source>
</evidence>
<proteinExistence type="predicted"/>
<name>A0A0T6DVR4_9GAMM</name>
<evidence type="ECO:0000256" key="2">
    <source>
        <dbReference type="ARBA" id="ARBA00023125"/>
    </source>
</evidence>
<sequence>MNIKELTETVGLSRDTIRFYEREGLILPPSRRANGYRDYTNKTVDQLNMISMAKELGFTLKEIKELTELLYTNNLTQSQMGEKLIEKNKQIEVKILELSKMKALIDDALKGMCSYKDKLAL</sequence>
<evidence type="ECO:0000259" key="4">
    <source>
        <dbReference type="PROSITE" id="PS50937"/>
    </source>
</evidence>
<dbReference type="PANTHER" id="PTHR30204:SF94">
    <property type="entry name" value="HEAVY METAL-DEPENDENT TRANSCRIPTIONAL REGULATOR HI_0293-RELATED"/>
    <property type="match status" value="1"/>
</dbReference>
<protein>
    <recommendedName>
        <fullName evidence="4">HTH merR-type domain-containing protein</fullName>
    </recommendedName>
</protein>
<dbReference type="PRINTS" id="PR00040">
    <property type="entry name" value="HTHMERR"/>
</dbReference>
<dbReference type="Proteomes" id="UP000051202">
    <property type="component" value="Unassembled WGS sequence"/>
</dbReference>
<dbReference type="SMART" id="SM00422">
    <property type="entry name" value="HTH_MERR"/>
    <property type="match status" value="1"/>
</dbReference>
<accession>A0A0T6DVR4</accession>
<dbReference type="STRING" id="554343.AS194_00020"/>
<dbReference type="EMBL" id="LNDJ01000001">
    <property type="protein sequence ID" value="KRU23645.1"/>
    <property type="molecule type" value="Genomic_DNA"/>
</dbReference>
<evidence type="ECO:0000313" key="5">
    <source>
        <dbReference type="EMBL" id="KRU23645.1"/>
    </source>
</evidence>
<reference evidence="5 6" key="1">
    <citation type="submission" date="2015-11" db="EMBL/GenBank/DDBJ databases">
        <title>Permanent draft genome of Psychrobacter piscatorii LQ58.</title>
        <authorList>
            <person name="Zhou M."/>
            <person name="Dong B."/>
            <person name="Liu Q."/>
        </authorList>
    </citation>
    <scope>NUCLEOTIDE SEQUENCE [LARGE SCALE GENOMIC DNA]</scope>
    <source>
        <strain evidence="5 6">LQ58</strain>
    </source>
</reference>
<dbReference type="GO" id="GO:0003677">
    <property type="term" value="F:DNA binding"/>
    <property type="evidence" value="ECO:0007669"/>
    <property type="project" value="UniProtKB-KW"/>
</dbReference>
<dbReference type="InterPro" id="IPR047057">
    <property type="entry name" value="MerR_fam"/>
</dbReference>
<comment type="caution">
    <text evidence="5">The sequence shown here is derived from an EMBL/GenBank/DDBJ whole genome shotgun (WGS) entry which is preliminary data.</text>
</comment>
<evidence type="ECO:0000256" key="1">
    <source>
        <dbReference type="ARBA" id="ARBA00023015"/>
    </source>
</evidence>
<keyword evidence="1" id="KW-0805">Transcription regulation</keyword>
<evidence type="ECO:0000313" key="6">
    <source>
        <dbReference type="Proteomes" id="UP000051202"/>
    </source>
</evidence>
<dbReference type="InterPro" id="IPR009061">
    <property type="entry name" value="DNA-bd_dom_put_sf"/>
</dbReference>
<dbReference type="Pfam" id="PF13411">
    <property type="entry name" value="MerR_1"/>
    <property type="match status" value="1"/>
</dbReference>
<dbReference type="PROSITE" id="PS50937">
    <property type="entry name" value="HTH_MERR_2"/>
    <property type="match status" value="1"/>
</dbReference>
<feature type="domain" description="HTH merR-type" evidence="4">
    <location>
        <begin position="1"/>
        <end position="69"/>
    </location>
</feature>
<keyword evidence="2" id="KW-0238">DNA-binding</keyword>